<dbReference type="EMBL" id="AP014959">
    <property type="protein sequence ID" value="BAS84644.1"/>
    <property type="molecule type" value="Genomic_DNA"/>
</dbReference>
<evidence type="ECO:0000313" key="1">
    <source>
        <dbReference type="EMBL" id="BAS84644.1"/>
    </source>
</evidence>
<protein>
    <submittedName>
        <fullName evidence="1">Os03g0408101 protein</fullName>
    </submittedName>
</protein>
<evidence type="ECO:0000313" key="2">
    <source>
        <dbReference type="Proteomes" id="UP000059680"/>
    </source>
</evidence>
<sequence length="84" mass="9490">MIHTKSVDRVWMENSSGTANVKAYFINNYYQLLEVVLEAALGHVLVDEQAVLVLAAVADELHQVGVPELPKEDHLRLHASQKYY</sequence>
<gene>
    <name evidence="1" type="ordered locus">Os03g0408101</name>
    <name evidence="1" type="ORF">OSNPB_030408101</name>
</gene>
<reference evidence="1 2" key="2">
    <citation type="journal article" date="2013" name="Plant Cell Physiol.">
        <title>Rice Annotation Project Database (RAP-DB): an integrative and interactive database for rice genomics.</title>
        <authorList>
            <person name="Sakai H."/>
            <person name="Lee S.S."/>
            <person name="Tanaka T."/>
            <person name="Numa H."/>
            <person name="Kim J."/>
            <person name="Kawahara Y."/>
            <person name="Wakimoto H."/>
            <person name="Yang C.C."/>
            <person name="Iwamoto M."/>
            <person name="Abe T."/>
            <person name="Yamada Y."/>
            <person name="Muto A."/>
            <person name="Inokuchi H."/>
            <person name="Ikemura T."/>
            <person name="Matsumoto T."/>
            <person name="Sasaki T."/>
            <person name="Itoh T."/>
        </authorList>
    </citation>
    <scope>NUCLEOTIDE SEQUENCE [LARGE SCALE GENOMIC DNA]</scope>
    <source>
        <strain evidence="2">cv. Nipponbare</strain>
    </source>
</reference>
<dbReference type="Gramene" id="Os03t0408101-00">
    <property type="protein sequence ID" value="Os03t0408101-00"/>
    <property type="gene ID" value="Os03g0408101"/>
</dbReference>
<reference evidence="2" key="1">
    <citation type="journal article" date="2005" name="Nature">
        <title>The map-based sequence of the rice genome.</title>
        <authorList>
            <consortium name="International rice genome sequencing project (IRGSP)"/>
            <person name="Matsumoto T."/>
            <person name="Wu J."/>
            <person name="Kanamori H."/>
            <person name="Katayose Y."/>
            <person name="Fujisawa M."/>
            <person name="Namiki N."/>
            <person name="Mizuno H."/>
            <person name="Yamamoto K."/>
            <person name="Antonio B.A."/>
            <person name="Baba T."/>
            <person name="Sakata K."/>
            <person name="Nagamura Y."/>
            <person name="Aoki H."/>
            <person name="Arikawa K."/>
            <person name="Arita K."/>
            <person name="Bito T."/>
            <person name="Chiden Y."/>
            <person name="Fujitsuka N."/>
            <person name="Fukunaka R."/>
            <person name="Hamada M."/>
            <person name="Harada C."/>
            <person name="Hayashi A."/>
            <person name="Hijishita S."/>
            <person name="Honda M."/>
            <person name="Hosokawa S."/>
            <person name="Ichikawa Y."/>
            <person name="Idonuma A."/>
            <person name="Iijima M."/>
            <person name="Ikeda M."/>
            <person name="Ikeno M."/>
            <person name="Ito K."/>
            <person name="Ito S."/>
            <person name="Ito T."/>
            <person name="Ito Y."/>
            <person name="Ito Y."/>
            <person name="Iwabuchi A."/>
            <person name="Kamiya K."/>
            <person name="Karasawa W."/>
            <person name="Kurita K."/>
            <person name="Katagiri S."/>
            <person name="Kikuta A."/>
            <person name="Kobayashi H."/>
            <person name="Kobayashi N."/>
            <person name="Machita K."/>
            <person name="Maehara T."/>
            <person name="Masukawa M."/>
            <person name="Mizubayashi T."/>
            <person name="Mukai Y."/>
            <person name="Nagasaki H."/>
            <person name="Nagata Y."/>
            <person name="Naito S."/>
            <person name="Nakashima M."/>
            <person name="Nakama Y."/>
            <person name="Nakamichi Y."/>
            <person name="Nakamura M."/>
            <person name="Meguro A."/>
            <person name="Negishi M."/>
            <person name="Ohta I."/>
            <person name="Ohta T."/>
            <person name="Okamoto M."/>
            <person name="Ono N."/>
            <person name="Saji S."/>
            <person name="Sakaguchi M."/>
            <person name="Sakai K."/>
            <person name="Shibata M."/>
            <person name="Shimokawa T."/>
            <person name="Song J."/>
            <person name="Takazaki Y."/>
            <person name="Terasawa K."/>
            <person name="Tsugane M."/>
            <person name="Tsuji K."/>
            <person name="Ueda S."/>
            <person name="Waki K."/>
            <person name="Yamagata H."/>
            <person name="Yamamoto M."/>
            <person name="Yamamoto S."/>
            <person name="Yamane H."/>
            <person name="Yoshiki S."/>
            <person name="Yoshihara R."/>
            <person name="Yukawa K."/>
            <person name="Zhong H."/>
            <person name="Yano M."/>
            <person name="Yuan Q."/>
            <person name="Ouyang S."/>
            <person name="Liu J."/>
            <person name="Jones K.M."/>
            <person name="Gansberger K."/>
            <person name="Moffat K."/>
            <person name="Hill J."/>
            <person name="Bera J."/>
            <person name="Fadrosh D."/>
            <person name="Jin S."/>
            <person name="Johri S."/>
            <person name="Kim M."/>
            <person name="Overton L."/>
            <person name="Reardon M."/>
            <person name="Tsitrin T."/>
            <person name="Vuong H."/>
            <person name="Weaver B."/>
            <person name="Ciecko A."/>
            <person name="Tallon L."/>
            <person name="Jackson J."/>
            <person name="Pai G."/>
            <person name="Aken S.V."/>
            <person name="Utterback T."/>
            <person name="Reidmuller S."/>
            <person name="Feldblyum T."/>
            <person name="Hsiao J."/>
            <person name="Zismann V."/>
            <person name="Iobst S."/>
            <person name="de Vazeille A.R."/>
            <person name="Buell C.R."/>
            <person name="Ying K."/>
            <person name="Li Y."/>
            <person name="Lu T."/>
            <person name="Huang Y."/>
            <person name="Zhao Q."/>
            <person name="Feng Q."/>
            <person name="Zhang L."/>
            <person name="Zhu J."/>
            <person name="Weng Q."/>
            <person name="Mu J."/>
            <person name="Lu Y."/>
            <person name="Fan D."/>
            <person name="Liu Y."/>
            <person name="Guan J."/>
            <person name="Zhang Y."/>
            <person name="Yu S."/>
            <person name="Liu X."/>
            <person name="Zhang Y."/>
            <person name="Hong G."/>
            <person name="Han B."/>
            <person name="Choisne N."/>
            <person name="Demange N."/>
            <person name="Orjeda G."/>
            <person name="Samain S."/>
            <person name="Cattolico L."/>
            <person name="Pelletier E."/>
            <person name="Couloux A."/>
            <person name="Segurens B."/>
            <person name="Wincker P."/>
            <person name="D'Hont A."/>
            <person name="Scarpelli C."/>
            <person name="Weissenbach J."/>
            <person name="Salanoubat M."/>
            <person name="Quetier F."/>
            <person name="Yu Y."/>
            <person name="Kim H.R."/>
            <person name="Rambo T."/>
            <person name="Currie J."/>
            <person name="Collura K."/>
            <person name="Luo M."/>
            <person name="Yang T."/>
            <person name="Ammiraju J.S.S."/>
            <person name="Engler F."/>
            <person name="Soderlund C."/>
            <person name="Wing R.A."/>
            <person name="Palmer L.E."/>
            <person name="de la Bastide M."/>
            <person name="Spiegel L."/>
            <person name="Nascimento L."/>
            <person name="Zutavern T."/>
            <person name="O'Shaughnessy A."/>
            <person name="Dike S."/>
            <person name="Dedhia N."/>
            <person name="Preston R."/>
            <person name="Balija V."/>
            <person name="McCombie W.R."/>
            <person name="Chow T."/>
            <person name="Chen H."/>
            <person name="Chung M."/>
            <person name="Chen C."/>
            <person name="Shaw J."/>
            <person name="Wu H."/>
            <person name="Hsiao K."/>
            <person name="Chao Y."/>
            <person name="Chu M."/>
            <person name="Cheng C."/>
            <person name="Hour A."/>
            <person name="Lee P."/>
            <person name="Lin S."/>
            <person name="Lin Y."/>
            <person name="Liou J."/>
            <person name="Liu S."/>
            <person name="Hsing Y."/>
            <person name="Raghuvanshi S."/>
            <person name="Mohanty A."/>
            <person name="Bharti A.K."/>
            <person name="Gaur A."/>
            <person name="Gupta V."/>
            <person name="Kumar D."/>
            <person name="Ravi V."/>
            <person name="Vij S."/>
            <person name="Kapur A."/>
            <person name="Khurana P."/>
            <person name="Khurana P."/>
            <person name="Khurana J.P."/>
            <person name="Tyagi A.K."/>
            <person name="Gaikwad K."/>
            <person name="Singh A."/>
            <person name="Dalal V."/>
            <person name="Srivastava S."/>
            <person name="Dixit A."/>
            <person name="Pal A.K."/>
            <person name="Ghazi I.A."/>
            <person name="Yadav M."/>
            <person name="Pandit A."/>
            <person name="Bhargava A."/>
            <person name="Sureshbabu K."/>
            <person name="Batra K."/>
            <person name="Sharma T.R."/>
            <person name="Mohapatra T."/>
            <person name="Singh N.K."/>
            <person name="Messing J."/>
            <person name="Nelson A.B."/>
            <person name="Fuks G."/>
            <person name="Kavchok S."/>
            <person name="Keizer G."/>
            <person name="Linton E."/>
            <person name="Llaca V."/>
            <person name="Song R."/>
            <person name="Tanyolac B."/>
            <person name="Young S."/>
            <person name="Ho-Il K."/>
            <person name="Hahn J.H."/>
            <person name="Sangsakoo G."/>
            <person name="Vanavichit A."/>
            <person name="de Mattos Luiz.A.T."/>
            <person name="Zimmer P.D."/>
            <person name="Malone G."/>
            <person name="Dellagostin O."/>
            <person name="de Oliveira A.C."/>
            <person name="Bevan M."/>
            <person name="Bancroft I."/>
            <person name="Minx P."/>
            <person name="Cordum H."/>
            <person name="Wilson R."/>
            <person name="Cheng Z."/>
            <person name="Jin W."/>
            <person name="Jiang J."/>
            <person name="Leong S.A."/>
            <person name="Iwama H."/>
            <person name="Gojobori T."/>
            <person name="Itoh T."/>
            <person name="Niimura Y."/>
            <person name="Fujii Y."/>
            <person name="Habara T."/>
            <person name="Sakai H."/>
            <person name="Sato Y."/>
            <person name="Wilson G."/>
            <person name="Kumar K."/>
            <person name="McCouch S."/>
            <person name="Juretic N."/>
            <person name="Hoen D."/>
            <person name="Wright S."/>
            <person name="Bruskiewich R."/>
            <person name="Bureau T."/>
            <person name="Miyao A."/>
            <person name="Hirochika H."/>
            <person name="Nishikawa T."/>
            <person name="Kadowaki K."/>
            <person name="Sugiura M."/>
            <person name="Burr B."/>
            <person name="Sasaki T."/>
        </authorList>
    </citation>
    <scope>NUCLEOTIDE SEQUENCE [LARGE SCALE GENOMIC DNA]</scope>
    <source>
        <strain evidence="2">cv. Nipponbare</strain>
    </source>
</reference>
<dbReference type="InParanoid" id="A0A0P0VYM6"/>
<proteinExistence type="predicted"/>
<name>A0A0P0VYM6_ORYSJ</name>
<dbReference type="AlphaFoldDB" id="A0A0P0VYM6"/>
<organism evidence="1 2">
    <name type="scientific">Oryza sativa subsp. japonica</name>
    <name type="common">Rice</name>
    <dbReference type="NCBI Taxonomy" id="39947"/>
    <lineage>
        <taxon>Eukaryota</taxon>
        <taxon>Viridiplantae</taxon>
        <taxon>Streptophyta</taxon>
        <taxon>Embryophyta</taxon>
        <taxon>Tracheophyta</taxon>
        <taxon>Spermatophyta</taxon>
        <taxon>Magnoliopsida</taxon>
        <taxon>Liliopsida</taxon>
        <taxon>Poales</taxon>
        <taxon>Poaceae</taxon>
        <taxon>BOP clade</taxon>
        <taxon>Oryzoideae</taxon>
        <taxon>Oryzeae</taxon>
        <taxon>Oryzinae</taxon>
        <taxon>Oryza</taxon>
        <taxon>Oryza sativa</taxon>
    </lineage>
</organism>
<keyword evidence="2" id="KW-1185">Reference proteome</keyword>
<dbReference type="Proteomes" id="UP000059680">
    <property type="component" value="Chromosome 3"/>
</dbReference>
<accession>A0A0P0VYM6</accession>
<reference evidence="1 2" key="3">
    <citation type="journal article" date="2013" name="Rice">
        <title>Improvement of the Oryza sativa Nipponbare reference genome using next generation sequence and optical map data.</title>
        <authorList>
            <person name="Kawahara Y."/>
            <person name="de la Bastide M."/>
            <person name="Hamilton J.P."/>
            <person name="Kanamori H."/>
            <person name="McCombie W.R."/>
            <person name="Ouyang S."/>
            <person name="Schwartz D.C."/>
            <person name="Tanaka T."/>
            <person name="Wu J."/>
            <person name="Zhou S."/>
            <person name="Childs K.L."/>
            <person name="Davidson R.M."/>
            <person name="Lin H."/>
            <person name="Quesada-Ocampo L."/>
            <person name="Vaillancourt B."/>
            <person name="Sakai H."/>
            <person name="Lee S.S."/>
            <person name="Kim J."/>
            <person name="Numa H."/>
            <person name="Itoh T."/>
            <person name="Buell C.R."/>
            <person name="Matsumoto T."/>
        </authorList>
    </citation>
    <scope>NUCLEOTIDE SEQUENCE [LARGE SCALE GENOMIC DNA]</scope>
    <source>
        <strain evidence="2">cv. Nipponbare</strain>
    </source>
</reference>
<dbReference type="PaxDb" id="39947-A0A0P0VYM6"/>